<reference evidence="1 2" key="1">
    <citation type="submission" date="2021-06" db="EMBL/GenBank/DDBJ databases">
        <title>Caerostris darwini draft genome.</title>
        <authorList>
            <person name="Kono N."/>
            <person name="Arakawa K."/>
        </authorList>
    </citation>
    <scope>NUCLEOTIDE SEQUENCE [LARGE SCALE GENOMIC DNA]</scope>
</reference>
<gene>
    <name evidence="1" type="ORF">CDAR_394551</name>
</gene>
<evidence type="ECO:0000313" key="1">
    <source>
        <dbReference type="EMBL" id="GIX94082.1"/>
    </source>
</evidence>
<comment type="caution">
    <text evidence="1">The sequence shown here is derived from an EMBL/GenBank/DDBJ whole genome shotgun (WGS) entry which is preliminary data.</text>
</comment>
<protein>
    <submittedName>
        <fullName evidence="1">Uncharacterized protein</fullName>
    </submittedName>
</protein>
<evidence type="ECO:0000313" key="2">
    <source>
        <dbReference type="Proteomes" id="UP001054837"/>
    </source>
</evidence>
<name>A0AAV4P9R0_9ARAC</name>
<proteinExistence type="predicted"/>
<sequence>MPRCHRIDSNRNKAWASQEETRCVRRVWTISASSCPDSIDLNLTSGHSPFMSMHEALSRVHKECILTQSAQRSTAFPRVHKGGCDGCDAGATIICNECLRVGGCLGWA</sequence>
<accession>A0AAV4P9R0</accession>
<dbReference type="EMBL" id="BPLQ01002576">
    <property type="protein sequence ID" value="GIX94082.1"/>
    <property type="molecule type" value="Genomic_DNA"/>
</dbReference>
<dbReference type="AlphaFoldDB" id="A0AAV4P9R0"/>
<keyword evidence="2" id="KW-1185">Reference proteome</keyword>
<organism evidence="1 2">
    <name type="scientific">Caerostris darwini</name>
    <dbReference type="NCBI Taxonomy" id="1538125"/>
    <lineage>
        <taxon>Eukaryota</taxon>
        <taxon>Metazoa</taxon>
        <taxon>Ecdysozoa</taxon>
        <taxon>Arthropoda</taxon>
        <taxon>Chelicerata</taxon>
        <taxon>Arachnida</taxon>
        <taxon>Araneae</taxon>
        <taxon>Araneomorphae</taxon>
        <taxon>Entelegynae</taxon>
        <taxon>Araneoidea</taxon>
        <taxon>Araneidae</taxon>
        <taxon>Caerostris</taxon>
    </lineage>
</organism>
<dbReference type="Proteomes" id="UP001054837">
    <property type="component" value="Unassembled WGS sequence"/>
</dbReference>